<keyword evidence="5" id="KW-0614">Plasmid</keyword>
<dbReference type="PANTHER" id="PTHR43877">
    <property type="entry name" value="AMINOALKYLPHOSPHONATE N-ACETYLTRANSFERASE-RELATED-RELATED"/>
    <property type="match status" value="1"/>
</dbReference>
<keyword evidence="1 5" id="KW-0808">Transferase</keyword>
<dbReference type="PROSITE" id="PS51186">
    <property type="entry name" value="GNAT"/>
    <property type="match status" value="2"/>
</dbReference>
<accession>A0A0W0R0L9</accession>
<feature type="domain" description="N-acetyltransferase" evidence="3">
    <location>
        <begin position="3"/>
        <end position="148"/>
    </location>
</feature>
<gene>
    <name evidence="4" type="ORF">Lade_1950</name>
    <name evidence="5" type="ORF">NCTC12735_01771</name>
</gene>
<feature type="domain" description="N-acetyltransferase" evidence="3">
    <location>
        <begin position="147"/>
        <end position="287"/>
    </location>
</feature>
<dbReference type="OrthoDB" id="9796919at2"/>
<organism evidence="4 6">
    <name type="scientific">Legionella adelaidensis</name>
    <dbReference type="NCBI Taxonomy" id="45056"/>
    <lineage>
        <taxon>Bacteria</taxon>
        <taxon>Pseudomonadati</taxon>
        <taxon>Pseudomonadota</taxon>
        <taxon>Gammaproteobacteria</taxon>
        <taxon>Legionellales</taxon>
        <taxon>Legionellaceae</taxon>
        <taxon>Legionella</taxon>
    </lineage>
</organism>
<dbReference type="InterPro" id="IPR050832">
    <property type="entry name" value="Bact_Acetyltransf"/>
</dbReference>
<reference evidence="4 6" key="1">
    <citation type="submission" date="2015-11" db="EMBL/GenBank/DDBJ databases">
        <title>Identification of large and diverse effector repertoires of 38 Legionella species.</title>
        <authorList>
            <person name="Burstein D."/>
            <person name="Amaro F."/>
            <person name="Zusman T."/>
            <person name="Lifshitz Z."/>
            <person name="Cohen O."/>
            <person name="Gilbert J.A."/>
            <person name="Pupko T."/>
            <person name="Shuman H.A."/>
            <person name="Segal G."/>
        </authorList>
    </citation>
    <scope>NUCLEOTIDE SEQUENCE [LARGE SCALE GENOMIC DNA]</scope>
    <source>
        <strain evidence="4 6">1762-AUS-E</strain>
    </source>
</reference>
<dbReference type="SUPFAM" id="SSF55729">
    <property type="entry name" value="Acyl-CoA N-acyltransferases (Nat)"/>
    <property type="match status" value="2"/>
</dbReference>
<dbReference type="RefSeq" id="WP_058463011.1">
    <property type="nucleotide sequence ID" value="NZ_CAAAHS010000001.1"/>
</dbReference>
<dbReference type="PANTHER" id="PTHR43877:SF8">
    <property type="entry name" value="N-ACETYLGLUTAMATE SYNTHASE-RELATED"/>
    <property type="match status" value="1"/>
</dbReference>
<geneLocation type="plasmid" evidence="5 7">
    <name>24</name>
</geneLocation>
<dbReference type="InterPro" id="IPR000182">
    <property type="entry name" value="GNAT_dom"/>
</dbReference>
<name>A0A0W0R0L9_9GAMM</name>
<proteinExistence type="predicted"/>
<dbReference type="AlphaFoldDB" id="A0A0W0R0L9"/>
<dbReference type="EMBL" id="LR134433">
    <property type="protein sequence ID" value="VEH86124.1"/>
    <property type="molecule type" value="Genomic_DNA"/>
</dbReference>
<evidence type="ECO:0000313" key="7">
    <source>
        <dbReference type="Proteomes" id="UP000281170"/>
    </source>
</evidence>
<dbReference type="STRING" id="45056.Lade_1950"/>
<dbReference type="Pfam" id="PF00583">
    <property type="entry name" value="Acetyltransf_1"/>
    <property type="match status" value="2"/>
</dbReference>
<dbReference type="GO" id="GO:0016747">
    <property type="term" value="F:acyltransferase activity, transferring groups other than amino-acyl groups"/>
    <property type="evidence" value="ECO:0007669"/>
    <property type="project" value="InterPro"/>
</dbReference>
<dbReference type="CDD" id="cd04301">
    <property type="entry name" value="NAT_SF"/>
    <property type="match status" value="2"/>
</dbReference>
<evidence type="ECO:0000313" key="6">
    <source>
        <dbReference type="Proteomes" id="UP000054859"/>
    </source>
</evidence>
<keyword evidence="2" id="KW-0012">Acyltransferase</keyword>
<protein>
    <submittedName>
        <fullName evidence="5">N-terminal acetyltransferase, GNAT family</fullName>
    </submittedName>
</protein>
<keyword evidence="6" id="KW-1185">Reference proteome</keyword>
<dbReference type="PATRIC" id="fig|45056.6.peg.2011"/>
<evidence type="ECO:0000256" key="1">
    <source>
        <dbReference type="ARBA" id="ARBA00022679"/>
    </source>
</evidence>
<dbReference type="Gene3D" id="3.40.630.30">
    <property type="match status" value="2"/>
</dbReference>
<evidence type="ECO:0000259" key="3">
    <source>
        <dbReference type="PROSITE" id="PS51186"/>
    </source>
</evidence>
<evidence type="ECO:0000256" key="2">
    <source>
        <dbReference type="ARBA" id="ARBA00023315"/>
    </source>
</evidence>
<evidence type="ECO:0000313" key="5">
    <source>
        <dbReference type="EMBL" id="VEH86124.1"/>
    </source>
</evidence>
<sequence>MIIQNNQVTTEQLKALQELKEECLQEDGASIPLYEHILKTPRELLCNFLYVQNNRLIGFLSAFRFYTHAFEIALLVSPEFRKQNIARKLLKKAITVLQSETTFDTLIFSTPQGKGEKWLAPFGGVYLSSEFELARSDANAIEYANKLVIEEVKEEDIPHLVKIDHACFNSVTEEMTLRFKKLIVDRRYTVFLARFDSFPIGKAHIRWDKNKRARFSDIGILPAFQKKGYGKELLSFCINHANRKKVYNLFLEVESKNKGALKLYTDLGFRLTNAYDYWSLPLKICMPLLE</sequence>
<dbReference type="KEGG" id="ladl:NCTC12735_01771"/>
<dbReference type="EMBL" id="LNKA01000019">
    <property type="protein sequence ID" value="KTC64656.1"/>
    <property type="molecule type" value="Genomic_DNA"/>
</dbReference>
<dbReference type="InterPro" id="IPR016181">
    <property type="entry name" value="Acyl_CoA_acyltransferase"/>
</dbReference>
<evidence type="ECO:0000313" key="4">
    <source>
        <dbReference type="EMBL" id="KTC64656.1"/>
    </source>
</evidence>
<reference evidence="5 7" key="2">
    <citation type="submission" date="2018-12" db="EMBL/GenBank/DDBJ databases">
        <authorList>
            <consortium name="Pathogen Informatics"/>
        </authorList>
    </citation>
    <scope>NUCLEOTIDE SEQUENCE [LARGE SCALE GENOMIC DNA]</scope>
    <source>
        <strain evidence="5 7">NCTC12735</strain>
        <plasmid evidence="7">24</plasmid>
    </source>
</reference>
<dbReference type="Proteomes" id="UP000281170">
    <property type="component" value="Plasmid 24"/>
</dbReference>
<dbReference type="Proteomes" id="UP000054859">
    <property type="component" value="Unassembled WGS sequence"/>
</dbReference>